<dbReference type="GO" id="GO:0003723">
    <property type="term" value="F:RNA binding"/>
    <property type="evidence" value="ECO:0007669"/>
    <property type="project" value="InterPro"/>
</dbReference>
<evidence type="ECO:0000313" key="5">
    <source>
        <dbReference type="Proteomes" id="UP000183138"/>
    </source>
</evidence>
<evidence type="ECO:0000259" key="3">
    <source>
        <dbReference type="Pfam" id="PF01248"/>
    </source>
</evidence>
<dbReference type="GO" id="GO:0005840">
    <property type="term" value="C:ribosome"/>
    <property type="evidence" value="ECO:0007669"/>
    <property type="project" value="UniProtKB-KW"/>
</dbReference>
<feature type="domain" description="Ribosomal protein eL8/eL30/eS12/Gadd45" evidence="3">
    <location>
        <begin position="2"/>
        <end position="90"/>
    </location>
</feature>
<accession>A0A1J5TQR6</accession>
<gene>
    <name evidence="4" type="ORF">BEU00_03405</name>
</gene>
<dbReference type="PANTHER" id="PTHR11449">
    <property type="entry name" value="RIBOSOMAL PROTEIN L30"/>
    <property type="match status" value="1"/>
</dbReference>
<evidence type="ECO:0000313" key="4">
    <source>
        <dbReference type="EMBL" id="OIR23273.1"/>
    </source>
</evidence>
<dbReference type="SUPFAM" id="SSF55315">
    <property type="entry name" value="L30e-like"/>
    <property type="match status" value="1"/>
</dbReference>
<dbReference type="AlphaFoldDB" id="A0A1J5TQR6"/>
<dbReference type="EMBL" id="MIYY01000018">
    <property type="protein sequence ID" value="OIR23273.1"/>
    <property type="molecule type" value="Genomic_DNA"/>
</dbReference>
<protein>
    <submittedName>
        <fullName evidence="4">50S ribosomal protein L30e</fullName>
    </submittedName>
</protein>
<dbReference type="InterPro" id="IPR004038">
    <property type="entry name" value="Ribosomal_eL8/eL30/eS12/Gad45"/>
</dbReference>
<keyword evidence="1 4" id="KW-0689">Ribosomal protein</keyword>
<dbReference type="Gene3D" id="3.30.1330.30">
    <property type="match status" value="1"/>
</dbReference>
<sequence>MDLNKSLRLAIDTGKVSVGANQSNKAITTGTAKLVILSSNCPEETRDAAKSGETPVYSFSGNNAVLGAACGKPFPVSIIAILDGGKSDILNLKAN</sequence>
<name>A0A1J5TQR6_9ARCH</name>
<evidence type="ECO:0000256" key="2">
    <source>
        <dbReference type="ARBA" id="ARBA00023274"/>
    </source>
</evidence>
<proteinExistence type="predicted"/>
<evidence type="ECO:0000256" key="1">
    <source>
        <dbReference type="ARBA" id="ARBA00022980"/>
    </source>
</evidence>
<dbReference type="GO" id="GO:1990904">
    <property type="term" value="C:ribonucleoprotein complex"/>
    <property type="evidence" value="ECO:0007669"/>
    <property type="project" value="UniProtKB-KW"/>
</dbReference>
<dbReference type="InterPro" id="IPR039109">
    <property type="entry name" value="Ribosomal_eL30-like"/>
</dbReference>
<comment type="caution">
    <text evidence="4">The sequence shown here is derived from an EMBL/GenBank/DDBJ whole genome shotgun (WGS) entry which is preliminary data.</text>
</comment>
<dbReference type="Pfam" id="PF01248">
    <property type="entry name" value="Ribosomal_L7Ae"/>
    <property type="match status" value="1"/>
</dbReference>
<organism evidence="4 5">
    <name type="scientific">Marine Group III euryarchaeote CG-Epi3</name>
    <dbReference type="NCBI Taxonomy" id="1888997"/>
    <lineage>
        <taxon>Archaea</taxon>
        <taxon>Methanobacteriati</taxon>
        <taxon>Thermoplasmatota</taxon>
        <taxon>Thermoplasmata</taxon>
        <taxon>Candidatus Thermoprofundales</taxon>
    </lineage>
</organism>
<dbReference type="Proteomes" id="UP000183138">
    <property type="component" value="Unassembled WGS sequence"/>
</dbReference>
<dbReference type="InterPro" id="IPR029064">
    <property type="entry name" value="Ribosomal_eL30-like_sf"/>
</dbReference>
<reference evidence="4 5" key="1">
    <citation type="submission" date="2016-08" db="EMBL/GenBank/DDBJ databases">
        <title>New Insights into Marine Group III Euryarchaeota, from dark to light.</title>
        <authorList>
            <person name="Haro-Moreno J.M."/>
            <person name="Rodriguez-Valera F."/>
            <person name="Lopez-Garcia P."/>
            <person name="Moreira D."/>
            <person name="Martin-Cuadrado A.B."/>
        </authorList>
    </citation>
    <scope>NUCLEOTIDE SEQUENCE [LARGE SCALE GENOMIC DNA]</scope>
    <source>
        <strain evidence="4">CG-Epi3</strain>
    </source>
</reference>
<dbReference type="NCBIfam" id="NF002172">
    <property type="entry name" value="PRK01018.1"/>
    <property type="match status" value="1"/>
</dbReference>
<keyword evidence="2" id="KW-0687">Ribonucleoprotein</keyword>